<keyword evidence="1" id="KW-0812">Transmembrane</keyword>
<feature type="transmembrane region" description="Helical" evidence="1">
    <location>
        <begin position="73"/>
        <end position="95"/>
    </location>
</feature>
<sequence length="190" mass="18862">MAGSLVSLVFAAVFFLANSGRLGAASVPVQAAGLLAAAALAAAVLRFRRAALDAHPAGPGGPPGRNPFTGRGYLAVVGIEAAALFGGLFVLNSVLGLTGVNIAWIALVVGTHFYALGALWRLPVFHVLATAMTLLGLAGFAVHALGGPPAAVDLVSGIGSGLCLLGTVAATLAASWPRPRAARAQPPSRA</sequence>
<dbReference type="EMBL" id="PVZC01000013">
    <property type="protein sequence ID" value="PRX91851.1"/>
    <property type="molecule type" value="Genomic_DNA"/>
</dbReference>
<evidence type="ECO:0000256" key="1">
    <source>
        <dbReference type="SAM" id="Phobius"/>
    </source>
</evidence>
<dbReference type="Proteomes" id="UP000237846">
    <property type="component" value="Unassembled WGS sequence"/>
</dbReference>
<comment type="caution">
    <text evidence="2">The sequence shown here is derived from an EMBL/GenBank/DDBJ whole genome shotgun (WGS) entry which is preliminary data.</text>
</comment>
<feature type="transmembrane region" description="Helical" evidence="1">
    <location>
        <begin position="158"/>
        <end position="176"/>
    </location>
</feature>
<evidence type="ECO:0000313" key="3">
    <source>
        <dbReference type="Proteomes" id="UP000237846"/>
    </source>
</evidence>
<accession>A0A2T0PSH1</accession>
<feature type="transmembrane region" description="Helical" evidence="1">
    <location>
        <begin position="127"/>
        <end position="146"/>
    </location>
</feature>
<evidence type="ECO:0000313" key="2">
    <source>
        <dbReference type="EMBL" id="PRX91851.1"/>
    </source>
</evidence>
<organism evidence="2 3">
    <name type="scientific">Allonocardiopsis opalescens</name>
    <dbReference type="NCBI Taxonomy" id="1144618"/>
    <lineage>
        <taxon>Bacteria</taxon>
        <taxon>Bacillati</taxon>
        <taxon>Actinomycetota</taxon>
        <taxon>Actinomycetes</taxon>
        <taxon>Streptosporangiales</taxon>
        <taxon>Allonocardiopsis</taxon>
    </lineage>
</organism>
<protein>
    <submittedName>
        <fullName evidence="2">Uncharacterized protein</fullName>
    </submittedName>
</protein>
<keyword evidence="1" id="KW-0472">Membrane</keyword>
<reference evidence="2 3" key="1">
    <citation type="submission" date="2018-03" db="EMBL/GenBank/DDBJ databases">
        <title>Genomic Encyclopedia of Archaeal and Bacterial Type Strains, Phase II (KMG-II): from individual species to whole genera.</title>
        <authorList>
            <person name="Goeker M."/>
        </authorList>
    </citation>
    <scope>NUCLEOTIDE SEQUENCE [LARGE SCALE GENOMIC DNA]</scope>
    <source>
        <strain evidence="2 3">DSM 45601</strain>
    </source>
</reference>
<feature type="transmembrane region" description="Helical" evidence="1">
    <location>
        <begin position="101"/>
        <end position="120"/>
    </location>
</feature>
<name>A0A2T0PSH1_9ACTN</name>
<proteinExistence type="predicted"/>
<gene>
    <name evidence="2" type="ORF">CLV72_11336</name>
</gene>
<keyword evidence="3" id="KW-1185">Reference proteome</keyword>
<feature type="transmembrane region" description="Helical" evidence="1">
    <location>
        <begin position="29"/>
        <end position="47"/>
    </location>
</feature>
<keyword evidence="1" id="KW-1133">Transmembrane helix</keyword>
<dbReference type="AlphaFoldDB" id="A0A2T0PSH1"/>